<name>A0A9Q1Q954_9CARY</name>
<evidence type="ECO:0000313" key="3">
    <source>
        <dbReference type="Proteomes" id="UP001153076"/>
    </source>
</evidence>
<dbReference type="AlphaFoldDB" id="A0A9Q1Q954"/>
<gene>
    <name evidence="2" type="ORF">Cgig2_015589</name>
</gene>
<dbReference type="EMBL" id="JAKOGI010000583">
    <property type="protein sequence ID" value="KAJ8432796.1"/>
    <property type="molecule type" value="Genomic_DNA"/>
</dbReference>
<keyword evidence="3" id="KW-1185">Reference proteome</keyword>
<proteinExistence type="predicted"/>
<comment type="caution">
    <text evidence="2">The sequence shown here is derived from an EMBL/GenBank/DDBJ whole genome shotgun (WGS) entry which is preliminary data.</text>
</comment>
<feature type="region of interest" description="Disordered" evidence="1">
    <location>
        <begin position="1"/>
        <end position="42"/>
    </location>
</feature>
<organism evidence="2 3">
    <name type="scientific">Carnegiea gigantea</name>
    <dbReference type="NCBI Taxonomy" id="171969"/>
    <lineage>
        <taxon>Eukaryota</taxon>
        <taxon>Viridiplantae</taxon>
        <taxon>Streptophyta</taxon>
        <taxon>Embryophyta</taxon>
        <taxon>Tracheophyta</taxon>
        <taxon>Spermatophyta</taxon>
        <taxon>Magnoliopsida</taxon>
        <taxon>eudicotyledons</taxon>
        <taxon>Gunneridae</taxon>
        <taxon>Pentapetalae</taxon>
        <taxon>Caryophyllales</taxon>
        <taxon>Cactineae</taxon>
        <taxon>Cactaceae</taxon>
        <taxon>Cactoideae</taxon>
        <taxon>Echinocereeae</taxon>
        <taxon>Carnegiea</taxon>
    </lineage>
</organism>
<dbReference type="Proteomes" id="UP001153076">
    <property type="component" value="Unassembled WGS sequence"/>
</dbReference>
<accession>A0A9Q1Q954</accession>
<reference evidence="2" key="1">
    <citation type="submission" date="2022-04" db="EMBL/GenBank/DDBJ databases">
        <title>Carnegiea gigantea Genome sequencing and assembly v2.</title>
        <authorList>
            <person name="Copetti D."/>
            <person name="Sanderson M.J."/>
            <person name="Burquez A."/>
            <person name="Wojciechowski M.F."/>
        </authorList>
    </citation>
    <scope>NUCLEOTIDE SEQUENCE</scope>
    <source>
        <strain evidence="2">SGP5-SGP5p</strain>
        <tissue evidence="2">Aerial part</tissue>
    </source>
</reference>
<feature type="region of interest" description="Disordered" evidence="1">
    <location>
        <begin position="132"/>
        <end position="170"/>
    </location>
</feature>
<feature type="compositionally biased region" description="Pro residues" evidence="1">
    <location>
        <begin position="1"/>
        <end position="11"/>
    </location>
</feature>
<evidence type="ECO:0000256" key="1">
    <source>
        <dbReference type="SAM" id="MobiDB-lite"/>
    </source>
</evidence>
<sequence>MDEMRPLPPVKTRPLGSAGFPTQAAAQHQGRKSSLGGGEFGTFRKTHHAGVVHQDAARRLAQVIESQNNTTYDEVFYDDDGDLGLELGSLPPLLHGLGNNNGSRRTHRATSPLGHNLVQYTPSVLLISNGQSEATSQPTTAAPEADMPEPALVVNTPVETPILKAGEHRR</sequence>
<protein>
    <submittedName>
        <fullName evidence="2">Uncharacterized protein</fullName>
    </submittedName>
</protein>
<evidence type="ECO:0000313" key="2">
    <source>
        <dbReference type="EMBL" id="KAJ8432796.1"/>
    </source>
</evidence>